<evidence type="ECO:0000256" key="6">
    <source>
        <dbReference type="SAM" id="Phobius"/>
    </source>
</evidence>
<organism evidence="7 8">
    <name type="scientific">Algoriphagus aestuariicola</name>
    <dbReference type="NCBI Taxonomy" id="1852016"/>
    <lineage>
        <taxon>Bacteria</taxon>
        <taxon>Pseudomonadati</taxon>
        <taxon>Bacteroidota</taxon>
        <taxon>Cytophagia</taxon>
        <taxon>Cytophagales</taxon>
        <taxon>Cyclobacteriaceae</taxon>
        <taxon>Algoriphagus</taxon>
    </lineage>
</organism>
<keyword evidence="2" id="KW-1003">Cell membrane</keyword>
<gene>
    <name evidence="7" type="ORF">J0A67_03405</name>
</gene>
<feature type="transmembrane region" description="Helical" evidence="6">
    <location>
        <begin position="328"/>
        <end position="351"/>
    </location>
</feature>
<evidence type="ECO:0000313" key="8">
    <source>
        <dbReference type="Proteomes" id="UP000664698"/>
    </source>
</evidence>
<feature type="transmembrane region" description="Helical" evidence="6">
    <location>
        <begin position="170"/>
        <end position="193"/>
    </location>
</feature>
<dbReference type="CDD" id="cd13128">
    <property type="entry name" value="MATE_Wzx_like"/>
    <property type="match status" value="1"/>
</dbReference>
<keyword evidence="4 6" id="KW-1133">Transmembrane helix</keyword>
<feature type="transmembrane region" description="Helical" evidence="6">
    <location>
        <begin position="144"/>
        <end position="164"/>
    </location>
</feature>
<feature type="transmembrane region" description="Helical" evidence="6">
    <location>
        <begin position="40"/>
        <end position="61"/>
    </location>
</feature>
<keyword evidence="3 6" id="KW-0812">Transmembrane</keyword>
<sequence length="414" mass="47302">MGRESLFSNIFNLLLLQGMNYIMPLVTFPYLVRVLGVDQYGVLAFCLAVSSYFTLVTDYGFNLSATRQVSINRDDSQKISEIFGSILFIKLLLMAACFLVMVCLVFWIERFNQIQDLLFISFGMVFGQVLFPIWLFQGMERMKYITYLSILAKFIFTVGIFLFVKNEADIWLVPLLNSIGLVFIGVVSVFIVVRQFGVKFYIPNRQVLGFYLKDGWDLFTSNLAILGYKNNSILLLAFYLDPIIFGFYSIGKKIFEAINGLNVVLSQAFFPSVSQAQKDRGLAISNRLRSLFSISMILSTSIFLFTFFFARYISLLVSGSQEAVVIEILRMLAIALFIIGINVPAVQYLLTTGNSRRFSIIVWCGVLIDLILLFLLVPKFDYRGALYATLVSEMLITLSLYYYSYSIFNKRKYV</sequence>
<feature type="transmembrane region" description="Helical" evidence="6">
    <location>
        <begin position="233"/>
        <end position="251"/>
    </location>
</feature>
<name>A0ABS3BQE2_9BACT</name>
<protein>
    <submittedName>
        <fullName evidence="7">Flippase</fullName>
    </submittedName>
</protein>
<dbReference type="RefSeq" id="WP_206567861.1">
    <property type="nucleotide sequence ID" value="NZ_JAFKCW010000001.1"/>
</dbReference>
<feature type="transmembrane region" description="Helical" evidence="6">
    <location>
        <begin position="358"/>
        <end position="378"/>
    </location>
</feature>
<keyword evidence="5 6" id="KW-0472">Membrane</keyword>
<feature type="transmembrane region" description="Helical" evidence="6">
    <location>
        <begin position="114"/>
        <end position="137"/>
    </location>
</feature>
<evidence type="ECO:0000256" key="3">
    <source>
        <dbReference type="ARBA" id="ARBA00022692"/>
    </source>
</evidence>
<dbReference type="InterPro" id="IPR050833">
    <property type="entry name" value="Poly_Biosynth_Transport"/>
</dbReference>
<dbReference type="InterPro" id="IPR002797">
    <property type="entry name" value="Polysacc_synth"/>
</dbReference>
<feature type="transmembrane region" description="Helical" evidence="6">
    <location>
        <begin position="7"/>
        <end position="28"/>
    </location>
</feature>
<feature type="transmembrane region" description="Helical" evidence="6">
    <location>
        <begin position="82"/>
        <end position="108"/>
    </location>
</feature>
<dbReference type="Proteomes" id="UP000664698">
    <property type="component" value="Unassembled WGS sequence"/>
</dbReference>
<dbReference type="EMBL" id="JAFKCW010000001">
    <property type="protein sequence ID" value="MBN7799889.1"/>
    <property type="molecule type" value="Genomic_DNA"/>
</dbReference>
<evidence type="ECO:0000313" key="7">
    <source>
        <dbReference type="EMBL" id="MBN7799889.1"/>
    </source>
</evidence>
<dbReference type="Pfam" id="PF01943">
    <property type="entry name" value="Polysacc_synt"/>
    <property type="match status" value="1"/>
</dbReference>
<comment type="caution">
    <text evidence="7">The sequence shown here is derived from an EMBL/GenBank/DDBJ whole genome shotgun (WGS) entry which is preliminary data.</text>
</comment>
<evidence type="ECO:0000256" key="5">
    <source>
        <dbReference type="ARBA" id="ARBA00023136"/>
    </source>
</evidence>
<dbReference type="PANTHER" id="PTHR30250">
    <property type="entry name" value="PST FAMILY PREDICTED COLANIC ACID TRANSPORTER"/>
    <property type="match status" value="1"/>
</dbReference>
<dbReference type="PANTHER" id="PTHR30250:SF11">
    <property type="entry name" value="O-ANTIGEN TRANSPORTER-RELATED"/>
    <property type="match status" value="1"/>
</dbReference>
<evidence type="ECO:0000256" key="4">
    <source>
        <dbReference type="ARBA" id="ARBA00022989"/>
    </source>
</evidence>
<evidence type="ECO:0000256" key="2">
    <source>
        <dbReference type="ARBA" id="ARBA00022475"/>
    </source>
</evidence>
<feature type="transmembrane region" description="Helical" evidence="6">
    <location>
        <begin position="384"/>
        <end position="403"/>
    </location>
</feature>
<accession>A0ABS3BQE2</accession>
<evidence type="ECO:0000256" key="1">
    <source>
        <dbReference type="ARBA" id="ARBA00004651"/>
    </source>
</evidence>
<proteinExistence type="predicted"/>
<keyword evidence="8" id="KW-1185">Reference proteome</keyword>
<feature type="transmembrane region" description="Helical" evidence="6">
    <location>
        <begin position="288"/>
        <end position="308"/>
    </location>
</feature>
<reference evidence="7 8" key="1">
    <citation type="submission" date="2021-03" db="EMBL/GenBank/DDBJ databases">
        <title>novel species isolated from a fishpond in China.</title>
        <authorList>
            <person name="Lu H."/>
            <person name="Cai Z."/>
        </authorList>
    </citation>
    <scope>NUCLEOTIDE SEQUENCE [LARGE SCALE GENOMIC DNA]</scope>
    <source>
        <strain evidence="7 8">JCM 31546</strain>
    </source>
</reference>
<comment type="subcellular location">
    <subcellularLocation>
        <location evidence="1">Cell membrane</location>
        <topology evidence="1">Multi-pass membrane protein</topology>
    </subcellularLocation>
</comment>